<proteinExistence type="predicted"/>
<dbReference type="AlphaFoldDB" id="A0A7D5R5K1"/>
<evidence type="ECO:0000259" key="3">
    <source>
        <dbReference type="SMART" id="SM00892"/>
    </source>
</evidence>
<dbReference type="SUPFAM" id="SSF50494">
    <property type="entry name" value="Trypsin-like serine proteases"/>
    <property type="match status" value="1"/>
</dbReference>
<dbReference type="CDD" id="cd00091">
    <property type="entry name" value="NUC"/>
    <property type="match status" value="1"/>
</dbReference>
<evidence type="ECO:0000256" key="1">
    <source>
        <dbReference type="SAM" id="MobiDB-lite"/>
    </source>
</evidence>
<dbReference type="InterPro" id="IPR044929">
    <property type="entry name" value="DNA/RNA_non-sp_Endonuclease_sf"/>
</dbReference>
<dbReference type="GO" id="GO:0003676">
    <property type="term" value="F:nucleic acid binding"/>
    <property type="evidence" value="ECO:0007669"/>
    <property type="project" value="InterPro"/>
</dbReference>
<dbReference type="RefSeq" id="WP_179372000.1">
    <property type="nucleotide sequence ID" value="NZ_CP026995.1"/>
</dbReference>
<dbReference type="Gene3D" id="3.40.570.10">
    <property type="entry name" value="Extracellular Endonuclease, subunit A"/>
    <property type="match status" value="1"/>
</dbReference>
<keyword evidence="4" id="KW-0540">Nuclease</keyword>
<dbReference type="GO" id="GO:0016787">
    <property type="term" value="F:hydrolase activity"/>
    <property type="evidence" value="ECO:0007669"/>
    <property type="project" value="InterPro"/>
</dbReference>
<dbReference type="EMBL" id="CP026995">
    <property type="protein sequence ID" value="QLH05938.1"/>
    <property type="molecule type" value="Genomic_DNA"/>
</dbReference>
<dbReference type="Proteomes" id="UP000509478">
    <property type="component" value="Chromosome"/>
</dbReference>
<feature type="domain" description="DNA/RNA non-specific endonuclease/pyrophosphatase/phosphodiesterase" evidence="3">
    <location>
        <begin position="390"/>
        <end position="598"/>
    </location>
</feature>
<evidence type="ECO:0000313" key="5">
    <source>
        <dbReference type="Proteomes" id="UP000509478"/>
    </source>
</evidence>
<dbReference type="SMART" id="SM00477">
    <property type="entry name" value="NUC"/>
    <property type="match status" value="1"/>
</dbReference>
<dbReference type="GO" id="GO:0046872">
    <property type="term" value="F:metal ion binding"/>
    <property type="evidence" value="ECO:0007669"/>
    <property type="project" value="InterPro"/>
</dbReference>
<protein>
    <submittedName>
        <fullName evidence="4">Endonuclease</fullName>
    </submittedName>
</protein>
<organism evidence="4 5">
    <name type="scientific">Nitrosopumilus ureiphilus</name>
    <dbReference type="NCBI Taxonomy" id="1470067"/>
    <lineage>
        <taxon>Archaea</taxon>
        <taxon>Nitrososphaerota</taxon>
        <taxon>Nitrososphaeria</taxon>
        <taxon>Nitrosopumilales</taxon>
        <taxon>Nitrosopumilaceae</taxon>
        <taxon>Nitrosopumilus</taxon>
    </lineage>
</organism>
<keyword evidence="4" id="KW-0378">Hydrolase</keyword>
<name>A0A7D5R5K1_9ARCH</name>
<dbReference type="InterPro" id="IPR009003">
    <property type="entry name" value="Peptidase_S1_PA"/>
</dbReference>
<sequence>MVSSSNYKKTDKKNKDKSKIMMKKLRSFIRTEGSKYLKDGNVSSIGIGYQIKDGKPTKEIAIQFTVKKKATTDMLESLNTTLLPESIKIGNIDVPTNVIEREFKADYRLVQEAITPDRKKRLDPILSGASVANVNETAGTIGCIVYDKFDGTPCILTNWHVLQGSKGKIGDEIVQPGPFDDNRTHLNRLGKLVRSHLGLAGDCAIATIEDRNFSSEIIDIPTTVEKLGEPELGDKVIKSGRTTGVTHGIVTRVDTISKLDYGGSVGEQNIGGFEIGLDPDYTPDNGEVSMGGDSGSVWIFKTNSGSLTNVMAGLHFAGEGQGNPMEYAIACYPNSIFKKLEISLQPPSDTQRVSGTGYDENFLSTQIPLPKLTPSNRKKMYKENGSEVIDYTHFSLALNKSRKFAFWVAWNIDGMNIRKVSRKGILFVLDSNIPNEFQIGNQLYVDNKLDRGHIARRADLVWGNLKEAKKANKDSFYFTNIVPQMDDFNRSSSGGLWGNLENAVFEDTDVEDLRVSVFGGPIFRDIDREYRGIKIPLDFWKVIAFVEDGKLKAKGFVLTQNLDELEALELDEFKVFQVALTEIEDRTGVKFSSKLKSVDSVGENLSHEPEVLSKRKPLESSRDIDWS</sequence>
<dbReference type="GeneID" id="56066739"/>
<dbReference type="GO" id="GO:0004519">
    <property type="term" value="F:endonuclease activity"/>
    <property type="evidence" value="ECO:0007669"/>
    <property type="project" value="UniProtKB-KW"/>
</dbReference>
<accession>A0A7D5R5K1</accession>
<dbReference type="Pfam" id="PF01223">
    <property type="entry name" value="Endonuclease_NS"/>
    <property type="match status" value="1"/>
</dbReference>
<dbReference type="PANTHER" id="PTHR13966">
    <property type="entry name" value="ENDONUCLEASE RELATED"/>
    <property type="match status" value="1"/>
</dbReference>
<evidence type="ECO:0000259" key="2">
    <source>
        <dbReference type="SMART" id="SM00477"/>
    </source>
</evidence>
<dbReference type="SUPFAM" id="SSF54060">
    <property type="entry name" value="His-Me finger endonucleases"/>
    <property type="match status" value="1"/>
</dbReference>
<dbReference type="InterPro" id="IPR040255">
    <property type="entry name" value="Non-specific_endonuclease"/>
</dbReference>
<dbReference type="KEGG" id="nue:C5F50_01715"/>
<keyword evidence="4" id="KW-0255">Endonuclease</keyword>
<dbReference type="OrthoDB" id="10571at2157"/>
<dbReference type="InterPro" id="IPR001604">
    <property type="entry name" value="Endo_G_ENPP1-like_dom"/>
</dbReference>
<keyword evidence="5" id="KW-1185">Reference proteome</keyword>
<feature type="region of interest" description="Disordered" evidence="1">
    <location>
        <begin position="597"/>
        <end position="627"/>
    </location>
</feature>
<feature type="compositionally biased region" description="Basic and acidic residues" evidence="1">
    <location>
        <begin position="605"/>
        <end position="627"/>
    </location>
</feature>
<feature type="domain" description="ENPP1-3/EXOG-like endonuclease/phosphodiesterase" evidence="2">
    <location>
        <begin position="391"/>
        <end position="598"/>
    </location>
</feature>
<dbReference type="SMART" id="SM00892">
    <property type="entry name" value="Endonuclease_NS"/>
    <property type="match status" value="1"/>
</dbReference>
<reference evidence="4 5" key="1">
    <citation type="submission" date="2018-02" db="EMBL/GenBank/DDBJ databases">
        <title>Complete genome of Nitrosopumilus ureaphilus PS0.</title>
        <authorList>
            <person name="Qin W."/>
            <person name="Zheng Y."/>
            <person name="Stahl D.A."/>
        </authorList>
    </citation>
    <scope>NUCLEOTIDE SEQUENCE [LARGE SCALE GENOMIC DNA]</scope>
    <source>
        <strain evidence="4 5">PS0</strain>
    </source>
</reference>
<gene>
    <name evidence="4" type="ORF">C5F50_01715</name>
</gene>
<dbReference type="InterPro" id="IPR020821">
    <property type="entry name" value="ENPP1-3/EXOG-like_nuc-like"/>
</dbReference>
<dbReference type="InterPro" id="IPR044925">
    <property type="entry name" value="His-Me_finger_sf"/>
</dbReference>
<evidence type="ECO:0000313" key="4">
    <source>
        <dbReference type="EMBL" id="QLH05938.1"/>
    </source>
</evidence>
<dbReference type="PANTHER" id="PTHR13966:SF5">
    <property type="entry name" value="ENDONUCLEASE G, MITOCHONDRIAL"/>
    <property type="match status" value="1"/>
</dbReference>